<keyword evidence="1" id="KW-1133">Transmembrane helix</keyword>
<dbReference type="AlphaFoldDB" id="A0AAV5C335"/>
<organism evidence="2 3">
    <name type="scientific">Eleusine coracana subsp. coracana</name>
    <dbReference type="NCBI Taxonomy" id="191504"/>
    <lineage>
        <taxon>Eukaryota</taxon>
        <taxon>Viridiplantae</taxon>
        <taxon>Streptophyta</taxon>
        <taxon>Embryophyta</taxon>
        <taxon>Tracheophyta</taxon>
        <taxon>Spermatophyta</taxon>
        <taxon>Magnoliopsida</taxon>
        <taxon>Liliopsida</taxon>
        <taxon>Poales</taxon>
        <taxon>Poaceae</taxon>
        <taxon>PACMAD clade</taxon>
        <taxon>Chloridoideae</taxon>
        <taxon>Cynodonteae</taxon>
        <taxon>Eleusininae</taxon>
        <taxon>Eleusine</taxon>
    </lineage>
</organism>
<dbReference type="EMBL" id="BQKI01000004">
    <property type="protein sequence ID" value="GJM92617.1"/>
    <property type="molecule type" value="Genomic_DNA"/>
</dbReference>
<dbReference type="SUPFAM" id="SSF81383">
    <property type="entry name" value="F-box domain"/>
    <property type="match status" value="1"/>
</dbReference>
<reference evidence="2" key="2">
    <citation type="submission" date="2021-12" db="EMBL/GenBank/DDBJ databases">
        <title>Resequencing data analysis of finger millet.</title>
        <authorList>
            <person name="Hatakeyama M."/>
            <person name="Aluri S."/>
            <person name="Balachadran M.T."/>
            <person name="Sivarajan S.R."/>
            <person name="Poveda L."/>
            <person name="Shimizu-Inatsugi R."/>
            <person name="Schlapbach R."/>
            <person name="Sreeman S.M."/>
            <person name="Shimizu K.K."/>
        </authorList>
    </citation>
    <scope>NUCLEOTIDE SEQUENCE</scope>
</reference>
<comment type="caution">
    <text evidence="2">The sequence shown here is derived from an EMBL/GenBank/DDBJ whole genome shotgun (WGS) entry which is preliminary data.</text>
</comment>
<keyword evidence="1" id="KW-0812">Transmembrane</keyword>
<accession>A0AAV5C335</accession>
<proteinExistence type="predicted"/>
<feature type="transmembrane region" description="Helical" evidence="1">
    <location>
        <begin position="171"/>
        <end position="194"/>
    </location>
</feature>
<dbReference type="PANTHER" id="PTHR33165">
    <property type="entry name" value="F-BOX DOMAIN CONTAINING PROTEIN-LIKE-RELATED"/>
    <property type="match status" value="1"/>
</dbReference>
<protein>
    <submittedName>
        <fullName evidence="2">Uncharacterized protein</fullName>
    </submittedName>
</protein>
<keyword evidence="1" id="KW-0472">Membrane</keyword>
<dbReference type="InterPro" id="IPR036047">
    <property type="entry name" value="F-box-like_dom_sf"/>
</dbReference>
<keyword evidence="3" id="KW-1185">Reference proteome</keyword>
<evidence type="ECO:0000313" key="3">
    <source>
        <dbReference type="Proteomes" id="UP001054889"/>
    </source>
</evidence>
<dbReference type="Proteomes" id="UP001054889">
    <property type="component" value="Unassembled WGS sequence"/>
</dbReference>
<reference evidence="2" key="1">
    <citation type="journal article" date="2018" name="DNA Res.">
        <title>Multiple hybrid de novo genome assembly of finger millet, an orphan allotetraploid crop.</title>
        <authorList>
            <person name="Hatakeyama M."/>
            <person name="Aluri S."/>
            <person name="Balachadran M.T."/>
            <person name="Sivarajan S.R."/>
            <person name="Patrignani A."/>
            <person name="Gruter S."/>
            <person name="Poveda L."/>
            <person name="Shimizu-Inatsugi R."/>
            <person name="Baeten J."/>
            <person name="Francoijs K.J."/>
            <person name="Nataraja K.N."/>
            <person name="Reddy Y.A.N."/>
            <person name="Phadnis S."/>
            <person name="Ravikumar R.L."/>
            <person name="Schlapbach R."/>
            <person name="Sreeman S.M."/>
            <person name="Shimizu K.K."/>
        </authorList>
    </citation>
    <scope>NUCLEOTIDE SEQUENCE</scope>
</reference>
<evidence type="ECO:0000256" key="1">
    <source>
        <dbReference type="SAM" id="Phobius"/>
    </source>
</evidence>
<evidence type="ECO:0000313" key="2">
    <source>
        <dbReference type="EMBL" id="GJM92617.1"/>
    </source>
</evidence>
<sequence>MPCRTSKRRRLPPHARPWASLPQDLVELIGWRVLAGDPRDYVRFRAVCSHWKSSTVCPRGRGLVDQRFHPRRWMMLPEGHGLYPGHPHLGGHVRFFSCSTCAIVRVHLPLFEDHVVLDSTDGLLLLHRHPDTAIRLLHLFTGEIAELSPLLDARASSRCFTEERELRELGIFLRGICAAVTVSATGAISVMLSLDMIQIQRVAYATAGDEQWTLWPGNSHFC</sequence>
<gene>
    <name evidence="2" type="primary">ga09103</name>
    <name evidence="2" type="ORF">PR202_ga09103</name>
</gene>
<name>A0AAV5C335_ELECO</name>